<name>A0ABS1TIE7_9BACI</name>
<dbReference type="RefSeq" id="WP_202651987.1">
    <property type="nucleotide sequence ID" value="NZ_JAESWB010000025.1"/>
</dbReference>
<organism evidence="1 2">
    <name type="scientific">Neobacillus paridis</name>
    <dbReference type="NCBI Taxonomy" id="2803862"/>
    <lineage>
        <taxon>Bacteria</taxon>
        <taxon>Bacillati</taxon>
        <taxon>Bacillota</taxon>
        <taxon>Bacilli</taxon>
        <taxon>Bacillales</taxon>
        <taxon>Bacillaceae</taxon>
        <taxon>Neobacillus</taxon>
    </lineage>
</organism>
<evidence type="ECO:0000313" key="1">
    <source>
        <dbReference type="EMBL" id="MBL4951042.1"/>
    </source>
</evidence>
<evidence type="ECO:0000313" key="2">
    <source>
        <dbReference type="Proteomes" id="UP000623967"/>
    </source>
</evidence>
<keyword evidence="2" id="KW-1185">Reference proteome</keyword>
<dbReference type="Proteomes" id="UP000623967">
    <property type="component" value="Unassembled WGS sequence"/>
</dbReference>
<comment type="caution">
    <text evidence="1">The sequence shown here is derived from an EMBL/GenBank/DDBJ whole genome shotgun (WGS) entry which is preliminary data.</text>
</comment>
<proteinExistence type="predicted"/>
<accession>A0ABS1TIE7</accession>
<gene>
    <name evidence="1" type="ORF">JK635_02155</name>
</gene>
<dbReference type="EMBL" id="JAESWB010000025">
    <property type="protein sequence ID" value="MBL4951042.1"/>
    <property type="molecule type" value="Genomic_DNA"/>
</dbReference>
<protein>
    <submittedName>
        <fullName evidence="1">Uncharacterized protein</fullName>
    </submittedName>
</protein>
<reference evidence="1 2" key="1">
    <citation type="submission" date="2021-01" db="EMBL/GenBank/DDBJ databases">
        <title>Genome public.</title>
        <authorList>
            <person name="Liu C."/>
            <person name="Sun Q."/>
        </authorList>
    </citation>
    <scope>NUCLEOTIDE SEQUENCE [LARGE SCALE GENOMIC DNA]</scope>
    <source>
        <strain evidence="1 2">YIM B02564</strain>
    </source>
</reference>
<sequence length="67" mass="7916">MNHAQGIIKLYLAKDTEMGEEEILKHFHKDNMVGAKLEITLSNGDLHKMDVLEVLEMCWEYFEYDEK</sequence>